<dbReference type="SUPFAM" id="SSF52540">
    <property type="entry name" value="P-loop containing nucleoside triphosphate hydrolases"/>
    <property type="match status" value="1"/>
</dbReference>
<evidence type="ECO:0000256" key="10">
    <source>
        <dbReference type="ARBA" id="ARBA00023204"/>
    </source>
</evidence>
<keyword evidence="5 13" id="KW-0235">DNA replication</keyword>
<gene>
    <name evidence="13 16" type="primary">recF</name>
    <name evidence="16" type="ORF">SAMEA4475696_00433</name>
</gene>
<dbReference type="InterPro" id="IPR027417">
    <property type="entry name" value="P-loop_NTPase"/>
</dbReference>
<evidence type="ECO:0000256" key="5">
    <source>
        <dbReference type="ARBA" id="ARBA00022705"/>
    </source>
</evidence>
<comment type="subcellular location">
    <subcellularLocation>
        <location evidence="1 13 14">Cytoplasm</location>
    </subcellularLocation>
</comment>
<dbReference type="Pfam" id="PF02463">
    <property type="entry name" value="SMC_N"/>
    <property type="match status" value="1"/>
</dbReference>
<evidence type="ECO:0000256" key="9">
    <source>
        <dbReference type="ARBA" id="ARBA00023125"/>
    </source>
</evidence>
<proteinExistence type="inferred from homology"/>
<comment type="function">
    <text evidence="12 13 14">The RecF protein is involved in DNA metabolism; it is required for DNA replication and normal SOS inducibility. RecF binds preferentially to single-stranded, linear DNA. It also seems to bind ATP.</text>
</comment>
<dbReference type="GO" id="GO:0006302">
    <property type="term" value="P:double-strand break repair"/>
    <property type="evidence" value="ECO:0007669"/>
    <property type="project" value="TreeGrafter"/>
</dbReference>
<dbReference type="PROSITE" id="PS00617">
    <property type="entry name" value="RECF_1"/>
    <property type="match status" value="1"/>
</dbReference>
<keyword evidence="10 13" id="KW-0234">DNA repair</keyword>
<reference evidence="16 17" key="1">
    <citation type="submission" date="2017-06" db="EMBL/GenBank/DDBJ databases">
        <authorList>
            <consortium name="Pathogen Informatics"/>
        </authorList>
    </citation>
    <scope>NUCLEOTIDE SEQUENCE [LARGE SCALE GENOMIC DNA]</scope>
    <source>
        <strain evidence="16 17">NCTC13039</strain>
    </source>
</reference>
<dbReference type="GeneID" id="63458719"/>
<accession>A0A239V9H0</accession>
<keyword evidence="7 13" id="KW-0227">DNA damage</keyword>
<dbReference type="KEGG" id="dco:SAMEA4475696_0433"/>
<dbReference type="HAMAP" id="MF_00365">
    <property type="entry name" value="RecF"/>
    <property type="match status" value="1"/>
</dbReference>
<evidence type="ECO:0000259" key="15">
    <source>
        <dbReference type="Pfam" id="PF02463"/>
    </source>
</evidence>
<dbReference type="NCBIfam" id="TIGR00611">
    <property type="entry name" value="recf"/>
    <property type="match status" value="1"/>
</dbReference>
<evidence type="ECO:0000256" key="4">
    <source>
        <dbReference type="ARBA" id="ARBA00022490"/>
    </source>
</evidence>
<dbReference type="EMBL" id="LT906453">
    <property type="protein sequence ID" value="SNV18358.1"/>
    <property type="molecule type" value="Genomic_DNA"/>
</dbReference>
<dbReference type="GO" id="GO:0003697">
    <property type="term" value="F:single-stranded DNA binding"/>
    <property type="evidence" value="ECO:0007669"/>
    <property type="project" value="UniProtKB-UniRule"/>
</dbReference>
<keyword evidence="9 13" id="KW-0238">DNA-binding</keyword>
<dbReference type="PANTHER" id="PTHR32182:SF0">
    <property type="entry name" value="DNA REPLICATION AND REPAIR PROTEIN RECF"/>
    <property type="match status" value="1"/>
</dbReference>
<dbReference type="PROSITE" id="PS00618">
    <property type="entry name" value="RECF_2"/>
    <property type="match status" value="1"/>
</dbReference>
<evidence type="ECO:0000313" key="16">
    <source>
        <dbReference type="EMBL" id="SNV18358.1"/>
    </source>
</evidence>
<keyword evidence="8 13" id="KW-0067">ATP-binding</keyword>
<comment type="similarity">
    <text evidence="2 13 14">Belongs to the RecF family.</text>
</comment>
<evidence type="ECO:0000256" key="8">
    <source>
        <dbReference type="ARBA" id="ARBA00022840"/>
    </source>
</evidence>
<evidence type="ECO:0000256" key="1">
    <source>
        <dbReference type="ARBA" id="ARBA00004496"/>
    </source>
</evidence>
<dbReference type="InterPro" id="IPR001238">
    <property type="entry name" value="DNA-binding_RecF"/>
</dbReference>
<keyword evidence="17" id="KW-1185">Reference proteome</keyword>
<evidence type="ECO:0000256" key="14">
    <source>
        <dbReference type="RuleBase" id="RU000578"/>
    </source>
</evidence>
<evidence type="ECO:0000256" key="6">
    <source>
        <dbReference type="ARBA" id="ARBA00022741"/>
    </source>
</evidence>
<evidence type="ECO:0000313" key="17">
    <source>
        <dbReference type="Proteomes" id="UP000242637"/>
    </source>
</evidence>
<dbReference type="Proteomes" id="UP000242637">
    <property type="component" value="Chromosome 1"/>
</dbReference>
<dbReference type="PANTHER" id="PTHR32182">
    <property type="entry name" value="DNA REPLICATION AND REPAIR PROTEIN RECF"/>
    <property type="match status" value="1"/>
</dbReference>
<dbReference type="STRING" id="1121387.GCA_000429885_01283"/>
<dbReference type="GO" id="GO:0005524">
    <property type="term" value="F:ATP binding"/>
    <property type="evidence" value="ECO:0007669"/>
    <property type="project" value="UniProtKB-UniRule"/>
</dbReference>
<protein>
    <recommendedName>
        <fullName evidence="3 13">DNA replication and repair protein RecF</fullName>
    </recommendedName>
</protein>
<dbReference type="GO" id="GO:0005737">
    <property type="term" value="C:cytoplasm"/>
    <property type="evidence" value="ECO:0007669"/>
    <property type="project" value="UniProtKB-SubCell"/>
</dbReference>
<dbReference type="Gene3D" id="3.40.50.300">
    <property type="entry name" value="P-loop containing nucleotide triphosphate hydrolases"/>
    <property type="match status" value="1"/>
</dbReference>
<organism evidence="16 17">
    <name type="scientific">Dermatophilus congolensis</name>
    <dbReference type="NCBI Taxonomy" id="1863"/>
    <lineage>
        <taxon>Bacteria</taxon>
        <taxon>Bacillati</taxon>
        <taxon>Actinomycetota</taxon>
        <taxon>Actinomycetes</taxon>
        <taxon>Micrococcales</taxon>
        <taxon>Dermatophilaceae</taxon>
        <taxon>Dermatophilus</taxon>
    </lineage>
</organism>
<dbReference type="OrthoDB" id="9803889at2"/>
<keyword evidence="6 13" id="KW-0547">Nucleotide-binding</keyword>
<dbReference type="Gene3D" id="1.20.1050.90">
    <property type="entry name" value="RecF/RecN/SMC, N-terminal domain"/>
    <property type="match status" value="1"/>
</dbReference>
<dbReference type="GO" id="GO:0000731">
    <property type="term" value="P:DNA synthesis involved in DNA repair"/>
    <property type="evidence" value="ECO:0007669"/>
    <property type="project" value="TreeGrafter"/>
</dbReference>
<dbReference type="AlphaFoldDB" id="A0A239V9H0"/>
<evidence type="ECO:0000256" key="13">
    <source>
        <dbReference type="HAMAP-Rule" id="MF_00365"/>
    </source>
</evidence>
<dbReference type="GO" id="GO:0006260">
    <property type="term" value="P:DNA replication"/>
    <property type="evidence" value="ECO:0007669"/>
    <property type="project" value="UniProtKB-UniRule"/>
</dbReference>
<dbReference type="InterPro" id="IPR042174">
    <property type="entry name" value="RecF_2"/>
</dbReference>
<evidence type="ECO:0000256" key="11">
    <source>
        <dbReference type="ARBA" id="ARBA00023236"/>
    </source>
</evidence>
<evidence type="ECO:0000256" key="12">
    <source>
        <dbReference type="ARBA" id="ARBA00025401"/>
    </source>
</evidence>
<sequence>MHVTHLWVADFRNYISTDVSLKPGVTFLVGPNGQGKTNLVEAIGYLATLRSHRVASDAPLVRVGADHSVIRAAVSRRGRSTTVEVDIIPGRANKVGINRTQMSRPRDILGIIRTVLFAPEDLSLIKGDPSGRRDFLDALLVARQPKWALVQGDYARALKQRNALLKKALSPGGGDKKNSYAKDPYFESTLSIWDDQLAGLGGRLMYARLRLLHDLSPRLKDAYSSVSEDKTGNFFAHARYRTSLDPECSLKVSSLINSNETPDIEDLQQALFDSLQGSRQAEFARGITLFGPHRDEIELSLGEMPAKGYASHGETWSFALALKLASYHLLRHDLGEDPVLILDDVFAELDARRRARLAELIEDAEQVLITAAVEEDLPPLLQGKTLNILAGNVRDE</sequence>
<dbReference type="CDD" id="cd03242">
    <property type="entry name" value="ABC_RecF"/>
    <property type="match status" value="1"/>
</dbReference>
<keyword evidence="11 13" id="KW-0742">SOS response</keyword>
<keyword evidence="4 13" id="KW-0963">Cytoplasm</keyword>
<dbReference type="RefSeq" id="WP_084441034.1">
    <property type="nucleotide sequence ID" value="NZ_LT906453.1"/>
</dbReference>
<evidence type="ECO:0000256" key="2">
    <source>
        <dbReference type="ARBA" id="ARBA00008016"/>
    </source>
</evidence>
<feature type="domain" description="RecF/RecN/SMC N-terminal" evidence="15">
    <location>
        <begin position="3"/>
        <end position="373"/>
    </location>
</feature>
<evidence type="ECO:0000256" key="7">
    <source>
        <dbReference type="ARBA" id="ARBA00022763"/>
    </source>
</evidence>
<evidence type="ECO:0000256" key="3">
    <source>
        <dbReference type="ARBA" id="ARBA00020170"/>
    </source>
</evidence>
<name>A0A239V9H0_9MICO</name>
<dbReference type="InterPro" id="IPR018078">
    <property type="entry name" value="DNA-binding_RecF_CS"/>
</dbReference>
<feature type="binding site" evidence="13">
    <location>
        <begin position="30"/>
        <end position="37"/>
    </location>
    <ligand>
        <name>ATP</name>
        <dbReference type="ChEBI" id="CHEBI:30616"/>
    </ligand>
</feature>
<dbReference type="GO" id="GO:0009432">
    <property type="term" value="P:SOS response"/>
    <property type="evidence" value="ECO:0007669"/>
    <property type="project" value="UniProtKB-UniRule"/>
</dbReference>
<dbReference type="InterPro" id="IPR003395">
    <property type="entry name" value="RecF/RecN/SMC_N"/>
</dbReference>